<evidence type="ECO:0000313" key="1">
    <source>
        <dbReference type="EMBL" id="UMM30524.1"/>
    </source>
</evidence>
<gene>
    <name evidence="1" type="ORF">L5515_012371</name>
</gene>
<accession>A0AAE9EWV7</accession>
<organism evidence="1 2">
    <name type="scientific">Caenorhabditis briggsae</name>
    <dbReference type="NCBI Taxonomy" id="6238"/>
    <lineage>
        <taxon>Eukaryota</taxon>
        <taxon>Metazoa</taxon>
        <taxon>Ecdysozoa</taxon>
        <taxon>Nematoda</taxon>
        <taxon>Chromadorea</taxon>
        <taxon>Rhabditida</taxon>
        <taxon>Rhabditina</taxon>
        <taxon>Rhabditomorpha</taxon>
        <taxon>Rhabditoidea</taxon>
        <taxon>Rhabditidae</taxon>
        <taxon>Peloderinae</taxon>
        <taxon>Caenorhabditis</taxon>
    </lineage>
</organism>
<dbReference type="Proteomes" id="UP000829354">
    <property type="component" value="Chromosome IV"/>
</dbReference>
<evidence type="ECO:0000313" key="2">
    <source>
        <dbReference type="Proteomes" id="UP000829354"/>
    </source>
</evidence>
<sequence length="76" mass="8454">MTQFLCTNCQAVEKFMTENQEALHAHSVDGIFSNSEQSVIRLPEKFFAQSAKLVASRAMCSHSCAKRIGSTGDHKY</sequence>
<keyword evidence="2" id="KW-1185">Reference proteome</keyword>
<dbReference type="AlphaFoldDB" id="A0AAE9EWV7"/>
<dbReference type="EMBL" id="CP092623">
    <property type="protein sequence ID" value="UMM30524.1"/>
    <property type="molecule type" value="Genomic_DNA"/>
</dbReference>
<name>A0AAE9EWV7_CAEBR</name>
<reference evidence="1 2" key="1">
    <citation type="submission" date="2022-04" db="EMBL/GenBank/DDBJ databases">
        <title>Chromosome-level reference genomes for two strains of Caenorhabditis briggsae: an improved platform for comparative genomics.</title>
        <authorList>
            <person name="Stevens L."/>
            <person name="Andersen E."/>
        </authorList>
    </citation>
    <scope>NUCLEOTIDE SEQUENCE [LARGE SCALE GENOMIC DNA]</scope>
    <source>
        <strain evidence="1">VX34</strain>
        <tissue evidence="1">Whole-organism</tissue>
    </source>
</reference>
<proteinExistence type="predicted"/>
<protein>
    <submittedName>
        <fullName evidence="1">Uncharacterized protein</fullName>
    </submittedName>
</protein>